<dbReference type="STRING" id="112903.SAMN04490178_10773"/>
<evidence type="ECO:0000313" key="2">
    <source>
        <dbReference type="EMBL" id="SEO93440.1"/>
    </source>
</evidence>
<sequence length="245" mass="26726">MKYLLSELTPGATALAVYDVQSWGVPSYANVYILTQGDQAVLIDAGARVYEGILKAALQDIGLTTEQVRTVYLTHGHWDHVEGAAAFRQAAKFIHREDLVLVPETLAPQFSLFTDGGVGPELQFGGRDALAVIHVNTHSPGSVALYDAATRILFVGDFFCFFGEELPEGKLVSDSEVVRAGCCQYVAGQAAQGGWEFERFMAGLEKLLPYEPEFFCTGHGVVLQGDIRRFLTSLYESGKRNAGKK</sequence>
<dbReference type="SUPFAM" id="SSF56281">
    <property type="entry name" value="Metallo-hydrolase/oxidoreductase"/>
    <property type="match status" value="1"/>
</dbReference>
<dbReference type="SMART" id="SM00849">
    <property type="entry name" value="Lactamase_B"/>
    <property type="match status" value="1"/>
</dbReference>
<gene>
    <name evidence="2" type="ORF">SAMN04490178_10773</name>
</gene>
<protein>
    <submittedName>
        <fullName evidence="2">Metallo-beta-lactamase superfamily protein</fullName>
    </submittedName>
</protein>
<feature type="domain" description="Metallo-beta-lactamase" evidence="1">
    <location>
        <begin position="28"/>
        <end position="219"/>
    </location>
</feature>
<dbReference type="PANTHER" id="PTHR42951">
    <property type="entry name" value="METALLO-BETA-LACTAMASE DOMAIN-CONTAINING"/>
    <property type="match status" value="1"/>
</dbReference>
<dbReference type="EMBL" id="FODY01000007">
    <property type="protein sequence ID" value="SEO93440.1"/>
    <property type="molecule type" value="Genomic_DNA"/>
</dbReference>
<keyword evidence="3" id="KW-1185">Reference proteome</keyword>
<name>A0A1H8TQY4_9FIRM</name>
<dbReference type="RefSeq" id="WP_091745475.1">
    <property type="nucleotide sequence ID" value="NZ_FODY01000007.1"/>
</dbReference>
<dbReference type="InterPro" id="IPR036866">
    <property type="entry name" value="RibonucZ/Hydroxyglut_hydro"/>
</dbReference>
<evidence type="ECO:0000259" key="1">
    <source>
        <dbReference type="SMART" id="SM00849"/>
    </source>
</evidence>
<evidence type="ECO:0000313" key="3">
    <source>
        <dbReference type="Proteomes" id="UP000198847"/>
    </source>
</evidence>
<dbReference type="Gene3D" id="3.60.15.10">
    <property type="entry name" value="Ribonuclease Z/Hydroxyacylglutathione hydrolase-like"/>
    <property type="match status" value="1"/>
</dbReference>
<dbReference type="Pfam" id="PF00753">
    <property type="entry name" value="Lactamase_B"/>
    <property type="match status" value="1"/>
</dbReference>
<dbReference type="OrthoDB" id="9802248at2"/>
<dbReference type="InterPro" id="IPR050855">
    <property type="entry name" value="NDM-1-like"/>
</dbReference>
<dbReference type="Proteomes" id="UP000198847">
    <property type="component" value="Unassembled WGS sequence"/>
</dbReference>
<dbReference type="AlphaFoldDB" id="A0A1H8TQY4"/>
<accession>A0A1H8TQY4</accession>
<dbReference type="PANTHER" id="PTHR42951:SF4">
    <property type="entry name" value="ACYL-COENZYME A THIOESTERASE MBLAC2"/>
    <property type="match status" value="1"/>
</dbReference>
<reference evidence="2 3" key="1">
    <citation type="submission" date="2016-10" db="EMBL/GenBank/DDBJ databases">
        <authorList>
            <person name="de Groot N.N."/>
        </authorList>
    </citation>
    <scope>NUCLEOTIDE SEQUENCE [LARGE SCALE GENOMIC DNA]</scope>
    <source>
        <strain evidence="2 3">DSM 13305</strain>
    </source>
</reference>
<organism evidence="2 3">
    <name type="scientific">Propionispora vibrioides</name>
    <dbReference type="NCBI Taxonomy" id="112903"/>
    <lineage>
        <taxon>Bacteria</taxon>
        <taxon>Bacillati</taxon>
        <taxon>Bacillota</taxon>
        <taxon>Negativicutes</taxon>
        <taxon>Selenomonadales</taxon>
        <taxon>Sporomusaceae</taxon>
        <taxon>Propionispora</taxon>
    </lineage>
</organism>
<dbReference type="InterPro" id="IPR001279">
    <property type="entry name" value="Metallo-B-lactamas"/>
</dbReference>
<proteinExistence type="predicted"/>